<dbReference type="InterPro" id="IPR036412">
    <property type="entry name" value="HAD-like_sf"/>
</dbReference>
<gene>
    <name evidence="3" type="ORF">TrST_g11338</name>
</gene>
<keyword evidence="4" id="KW-1185">Reference proteome</keyword>
<evidence type="ECO:0000259" key="2">
    <source>
        <dbReference type="Pfam" id="PF10354"/>
    </source>
</evidence>
<dbReference type="InterPro" id="IPR006357">
    <property type="entry name" value="HAD-SF_hydro_IIA"/>
</dbReference>
<dbReference type="AlphaFoldDB" id="A0A9W7BFB3"/>
<dbReference type="Pfam" id="PF13344">
    <property type="entry name" value="Hydrolase_6"/>
    <property type="match status" value="1"/>
</dbReference>
<reference evidence="4" key="1">
    <citation type="journal article" date="2023" name="Commun. Biol.">
        <title>Genome analysis of Parmales, the sister group of diatoms, reveals the evolutionary specialization of diatoms from phago-mixotrophs to photoautotrophs.</title>
        <authorList>
            <person name="Ban H."/>
            <person name="Sato S."/>
            <person name="Yoshikawa S."/>
            <person name="Yamada K."/>
            <person name="Nakamura Y."/>
            <person name="Ichinomiya M."/>
            <person name="Sato N."/>
            <person name="Blanc-Mathieu R."/>
            <person name="Endo H."/>
            <person name="Kuwata A."/>
            <person name="Ogata H."/>
        </authorList>
    </citation>
    <scope>NUCLEOTIDE SEQUENCE [LARGE SCALE GENOMIC DNA]</scope>
    <source>
        <strain evidence="4">NIES 3701</strain>
    </source>
</reference>
<dbReference type="GO" id="GO:0070475">
    <property type="term" value="P:rRNA base methylation"/>
    <property type="evidence" value="ECO:0007669"/>
    <property type="project" value="InterPro"/>
</dbReference>
<evidence type="ECO:0000313" key="4">
    <source>
        <dbReference type="Proteomes" id="UP001165085"/>
    </source>
</evidence>
<dbReference type="EMBL" id="BRXY01000359">
    <property type="protein sequence ID" value="GMH89496.1"/>
    <property type="molecule type" value="Genomic_DNA"/>
</dbReference>
<accession>A0A9W7BFB3</accession>
<dbReference type="InterPro" id="IPR023214">
    <property type="entry name" value="HAD_sf"/>
</dbReference>
<feature type="compositionally biased region" description="Polar residues" evidence="1">
    <location>
        <begin position="8"/>
        <end position="22"/>
    </location>
</feature>
<dbReference type="Pfam" id="PF10354">
    <property type="entry name" value="BMT5-like"/>
    <property type="match status" value="1"/>
</dbReference>
<sequence length="564" mass="62753">LETEETHATTYANSASNSNTIKQNGGTLLHSVDVTNPSTLPKSSSLFSTIIFNFPHVPGKSNNLHNRNLLKSFFQNVDPLLHPSGSIKVVLNSPQSGFDSLTSIDWKASWNLPLQVLPSHVLTSVDPFDINHNLSSYRGSDKSFTTVSPQTYTFKKSGKVCEGYEMCSYFELHVEASSDTPTLPMIEGFDLKISFLEDLEDINTKVYTVLIVATHSSLSHTMANGIREEIETYVTSHPQSQKLRSNKRNRPPSKPISLILYLSSVSPPSSLINLLESNNYTPQTTSLNLDLWGLLHSGSQPYKRVLLTLRYLYLKKFTLNVLSNSSKRLPETKLHLEKLGFTVSQFSSIVTSGEACSFYLSSLPSPKKIFVFGSGAVDDLSYVTDSGHLISHSITECDIILARGTFLIHTDPPISKSGSYESDVKELLEEGKGKEMIVCNPDVYRPDAVKVKEEDLDVMPGKIAMWYSEILSDSGLPTSTISSLIYQIGKPHPLVFSVIDEEDRSPIKLMFGDSLMTDVRGSNFRNGWKSVWTTENGIHRGLDLNNEIKNYDIEPDHIIPTFTL</sequence>
<dbReference type="Gene3D" id="3.40.50.1000">
    <property type="entry name" value="HAD superfamily/HAD-like"/>
    <property type="match status" value="2"/>
</dbReference>
<dbReference type="GO" id="GO:0070042">
    <property type="term" value="F:rRNA (uridine-N3-)-methyltransferase activity"/>
    <property type="evidence" value="ECO:0007669"/>
    <property type="project" value="InterPro"/>
</dbReference>
<dbReference type="InterPro" id="IPR019446">
    <property type="entry name" value="BMT5-like"/>
</dbReference>
<dbReference type="SUPFAM" id="SSF56784">
    <property type="entry name" value="HAD-like"/>
    <property type="match status" value="1"/>
</dbReference>
<protein>
    <recommendedName>
        <fullName evidence="2">25S rRNA (uridine-N(3))-methyltransferase BMT5-like domain-containing protein</fullName>
    </recommendedName>
</protein>
<feature type="domain" description="25S rRNA (uridine-N(3))-methyltransferase BMT5-like" evidence="2">
    <location>
        <begin position="2"/>
        <end position="112"/>
    </location>
</feature>
<dbReference type="Proteomes" id="UP001165085">
    <property type="component" value="Unassembled WGS sequence"/>
</dbReference>
<name>A0A9W7BFB3_9STRA</name>
<feature type="region of interest" description="Disordered" evidence="1">
    <location>
        <begin position="1"/>
        <end position="22"/>
    </location>
</feature>
<organism evidence="3 4">
    <name type="scientific">Triparma strigata</name>
    <dbReference type="NCBI Taxonomy" id="1606541"/>
    <lineage>
        <taxon>Eukaryota</taxon>
        <taxon>Sar</taxon>
        <taxon>Stramenopiles</taxon>
        <taxon>Ochrophyta</taxon>
        <taxon>Bolidophyceae</taxon>
        <taxon>Parmales</taxon>
        <taxon>Triparmaceae</taxon>
        <taxon>Triparma</taxon>
    </lineage>
</organism>
<proteinExistence type="predicted"/>
<evidence type="ECO:0000256" key="1">
    <source>
        <dbReference type="SAM" id="MobiDB-lite"/>
    </source>
</evidence>
<dbReference type="OrthoDB" id="426235at2759"/>
<feature type="non-terminal residue" evidence="3">
    <location>
        <position position="1"/>
    </location>
</feature>
<comment type="caution">
    <text evidence="3">The sequence shown here is derived from an EMBL/GenBank/DDBJ whole genome shotgun (WGS) entry which is preliminary data.</text>
</comment>
<evidence type="ECO:0000313" key="3">
    <source>
        <dbReference type="EMBL" id="GMH89496.1"/>
    </source>
</evidence>